<proteinExistence type="predicted"/>
<dbReference type="AlphaFoldDB" id="A0A6C0E0I6"/>
<organism evidence="1">
    <name type="scientific">viral metagenome</name>
    <dbReference type="NCBI Taxonomy" id="1070528"/>
    <lineage>
        <taxon>unclassified sequences</taxon>
        <taxon>metagenomes</taxon>
        <taxon>organismal metagenomes</taxon>
    </lineage>
</organism>
<sequence>MTIFRVFRVSAPGLSVPVPVIECDCIIGEGRFFHAGRLYCVREVIRDENHVHARTLVTQPCQLQHLPGQSFESMMRRFYPTRVVVDGEVHVADVDVCPGCYAEQIQHQH</sequence>
<protein>
    <submittedName>
        <fullName evidence="1">Uncharacterized protein</fullName>
    </submittedName>
</protein>
<accession>A0A6C0E0I6</accession>
<name>A0A6C0E0I6_9ZZZZ</name>
<dbReference type="EMBL" id="MN739697">
    <property type="protein sequence ID" value="QHT21799.1"/>
    <property type="molecule type" value="Genomic_DNA"/>
</dbReference>
<reference evidence="1" key="1">
    <citation type="journal article" date="2020" name="Nature">
        <title>Giant virus diversity and host interactions through global metagenomics.</title>
        <authorList>
            <person name="Schulz F."/>
            <person name="Roux S."/>
            <person name="Paez-Espino D."/>
            <person name="Jungbluth S."/>
            <person name="Walsh D.A."/>
            <person name="Denef V.J."/>
            <person name="McMahon K.D."/>
            <person name="Konstantinidis K.T."/>
            <person name="Eloe-Fadrosh E.A."/>
            <person name="Kyrpides N.C."/>
            <person name="Woyke T."/>
        </authorList>
    </citation>
    <scope>NUCLEOTIDE SEQUENCE</scope>
    <source>
        <strain evidence="1">GVMAG-M-3300023179-103</strain>
    </source>
</reference>
<evidence type="ECO:0000313" key="1">
    <source>
        <dbReference type="EMBL" id="QHT21799.1"/>
    </source>
</evidence>